<dbReference type="PANTHER" id="PTHR23150:SF19">
    <property type="entry name" value="FORMYLGLYCINE-GENERATING ENZYME"/>
    <property type="match status" value="1"/>
</dbReference>
<dbReference type="InterPro" id="IPR042095">
    <property type="entry name" value="SUMF_sf"/>
</dbReference>
<dbReference type="OrthoDB" id="9806479at2"/>
<protein>
    <submittedName>
        <fullName evidence="3">Formylglycine-generating enzyme family protein</fullName>
    </submittedName>
</protein>
<dbReference type="EMBL" id="CP041186">
    <property type="protein sequence ID" value="QDG53821.1"/>
    <property type="molecule type" value="Genomic_DNA"/>
</dbReference>
<evidence type="ECO:0000259" key="2">
    <source>
        <dbReference type="Pfam" id="PF03781"/>
    </source>
</evidence>
<accession>A0A5B8YAM0</accession>
<gene>
    <name evidence="3" type="ORF">FIV42_24670</name>
</gene>
<dbReference type="Proteomes" id="UP000315995">
    <property type="component" value="Chromosome"/>
</dbReference>
<evidence type="ECO:0000313" key="3">
    <source>
        <dbReference type="EMBL" id="QDG53821.1"/>
    </source>
</evidence>
<dbReference type="RefSeq" id="WP_141200275.1">
    <property type="nucleotide sequence ID" value="NZ_CP041186.1"/>
</dbReference>
<feature type="region of interest" description="Disordered" evidence="1">
    <location>
        <begin position="245"/>
        <end position="271"/>
    </location>
</feature>
<name>A0A4Y6PZS5_PERCE</name>
<sequence length="321" mass="36261">MTTPATTPDQQPDTDAMVWIEGGTFRMGSEQFYPEERPVHRVEVDGFFIDRHPVTNAEYAKFVADTGYKTMAERKPDPKLYPGAPPEMLVPGSMVFFPTAGPVDLRNVAHWWRWVPGACWKRPLGPGSSVRGLGRHPVVHVCYEDARAYCDWAGKELPTEAEWEYAARGGLDGARFVWGDKHMPEGKPMANTWQGRFPWENLELDGYERTSPVGAFPPNGFGLFDMAGNVWEWTDDWYRARHPDDPQKACCTPQNPRGGAKEQSYDPGQPHVPIPRKVLKGGSHLCAPNYCFRYRPAARQPQMVDTGMSHLGFRCVRRKPA</sequence>
<proteinExistence type="predicted"/>
<organism evidence="3 4">
    <name type="scientific">Persicimonas caeni</name>
    <dbReference type="NCBI Taxonomy" id="2292766"/>
    <lineage>
        <taxon>Bacteria</taxon>
        <taxon>Deltaproteobacteria</taxon>
        <taxon>Bradymonadales</taxon>
        <taxon>Bradymonadaceae</taxon>
        <taxon>Persicimonas</taxon>
    </lineage>
</organism>
<dbReference type="Gene3D" id="3.90.1580.10">
    <property type="entry name" value="paralog of FGE (formylglycine-generating enzyme)"/>
    <property type="match status" value="1"/>
</dbReference>
<reference evidence="3 4" key="1">
    <citation type="submission" date="2019-06" db="EMBL/GenBank/DDBJ databases">
        <title>Persicimonas caeni gen. nov., sp. nov., a predatory bacterium isolated from solar saltern.</title>
        <authorList>
            <person name="Wang S."/>
        </authorList>
    </citation>
    <scope>NUCLEOTIDE SEQUENCE [LARGE SCALE GENOMIC DNA]</scope>
    <source>
        <strain evidence="3 4">YN101</strain>
    </source>
</reference>
<dbReference type="PANTHER" id="PTHR23150">
    <property type="entry name" value="SULFATASE MODIFYING FACTOR 1, 2"/>
    <property type="match status" value="1"/>
</dbReference>
<accession>A0A4Y6PZS5</accession>
<feature type="domain" description="Sulfatase-modifying factor enzyme-like" evidence="2">
    <location>
        <begin position="14"/>
        <end position="317"/>
    </location>
</feature>
<keyword evidence="4" id="KW-1185">Reference proteome</keyword>
<dbReference type="Pfam" id="PF03781">
    <property type="entry name" value="FGE-sulfatase"/>
    <property type="match status" value="1"/>
</dbReference>
<dbReference type="InterPro" id="IPR051043">
    <property type="entry name" value="Sulfatase_Mod_Factor_Kinase"/>
</dbReference>
<evidence type="ECO:0000256" key="1">
    <source>
        <dbReference type="SAM" id="MobiDB-lite"/>
    </source>
</evidence>
<dbReference type="InterPro" id="IPR016187">
    <property type="entry name" value="CTDL_fold"/>
</dbReference>
<dbReference type="InterPro" id="IPR005532">
    <property type="entry name" value="SUMF_dom"/>
</dbReference>
<dbReference type="GO" id="GO:0120147">
    <property type="term" value="F:formylglycine-generating oxidase activity"/>
    <property type="evidence" value="ECO:0007669"/>
    <property type="project" value="TreeGrafter"/>
</dbReference>
<evidence type="ECO:0000313" key="4">
    <source>
        <dbReference type="Proteomes" id="UP000315995"/>
    </source>
</evidence>
<dbReference type="SUPFAM" id="SSF56436">
    <property type="entry name" value="C-type lectin-like"/>
    <property type="match status" value="1"/>
</dbReference>
<dbReference type="AlphaFoldDB" id="A0A4Y6PZS5"/>